<keyword evidence="5" id="KW-1185">Reference proteome</keyword>
<keyword evidence="1" id="KW-0813">Transport</keyword>
<keyword evidence="1" id="KW-0812">Transmembrane</keyword>
<dbReference type="Gene3D" id="2.170.130.10">
    <property type="entry name" value="TonB-dependent receptor, plug domain"/>
    <property type="match status" value="1"/>
</dbReference>
<keyword evidence="1" id="KW-1134">Transmembrane beta strand</keyword>
<dbReference type="InterPro" id="IPR008969">
    <property type="entry name" value="CarboxyPept-like_regulatory"/>
</dbReference>
<gene>
    <name evidence="4" type="ORF">CIK91_10870</name>
</gene>
<keyword evidence="1" id="KW-0998">Cell outer membrane</keyword>
<dbReference type="InterPro" id="IPR023996">
    <property type="entry name" value="TonB-dep_OMP_SusC/RagA"/>
</dbReference>
<evidence type="ECO:0000259" key="3">
    <source>
        <dbReference type="Pfam" id="PF07715"/>
    </source>
</evidence>
<keyword evidence="1" id="KW-0472">Membrane</keyword>
<dbReference type="InterPro" id="IPR039426">
    <property type="entry name" value="TonB-dep_rcpt-like"/>
</dbReference>
<organism evidence="4 5">
    <name type="scientific">Segatella bryantii</name>
    <name type="common">Prevotella bryantii</name>
    <dbReference type="NCBI Taxonomy" id="77095"/>
    <lineage>
        <taxon>Bacteria</taxon>
        <taxon>Pseudomonadati</taxon>
        <taxon>Bacteroidota</taxon>
        <taxon>Bacteroidia</taxon>
        <taxon>Bacteroidales</taxon>
        <taxon>Prevotellaceae</taxon>
        <taxon>Segatella</taxon>
    </lineage>
</organism>
<reference evidence="4 5" key="1">
    <citation type="submission" date="2017-08" db="EMBL/GenBank/DDBJ databases">
        <title>Comparative genomics of non-oral Prevotella species.</title>
        <authorList>
            <person name="Accetto T."/>
            <person name="Nograsek B."/>
            <person name="Avgustin G."/>
        </authorList>
    </citation>
    <scope>NUCLEOTIDE SEQUENCE [LARGE SCALE GENOMIC DNA]</scope>
    <source>
        <strain evidence="4 5">TC1-1</strain>
    </source>
</reference>
<protein>
    <submittedName>
        <fullName evidence="4">SusC/RagA family TonB-linked outer membrane protein</fullName>
    </submittedName>
</protein>
<feature type="domain" description="TonB-dependent receptor plug" evidence="3">
    <location>
        <begin position="118"/>
        <end position="223"/>
    </location>
</feature>
<evidence type="ECO:0000313" key="4">
    <source>
        <dbReference type="EMBL" id="OYP53808.1"/>
    </source>
</evidence>
<comment type="similarity">
    <text evidence="1">Belongs to the TonB-dependent receptor family.</text>
</comment>
<dbReference type="RefSeq" id="WP_094448870.1">
    <property type="nucleotide sequence ID" value="NZ_CP091802.1"/>
</dbReference>
<name>A0ABX4EIB3_SEGBR</name>
<dbReference type="SUPFAM" id="SSF49464">
    <property type="entry name" value="Carboxypeptidase regulatory domain-like"/>
    <property type="match status" value="1"/>
</dbReference>
<sequence>MKRILFAIIVAFLCPFLYAQAQTDLNVGGLVMTENGEEIIGATVSIKEVPGKGVVTDLDGRFKLKEIKSGQTLVVTYIGYKKYEQKITKSDERMRIILHEVIDNMDEVVVVGQGTQRKISVTGAITNVDKKDLHVPATSVSNMLGSRVPGIISVTRSGEPGNDYSQFWIRGISTFGANSSALVLIDGIEGDLNRLDPEDIESFSILKDASATAVYGTRGANGVVLVTTRRGKAGKLRVDGKVNFNYSYSPRMPEYVNAYEYASLANEAAVSRGLDPIFNDVDMQLFKNGMDPDLHPNVNWHDVILRHHTWYQQAHFSASGGGQVARYYLSLGMLNKDGIFKQDSKLKERSSNVKFRQYNFRANIDVNLTRTSTLTLGIETSIQDRNYPGYGDSSDALWQACSTLTPITVPLVYSSGVYPAYGSDNNKISPYVLLNMTGSRQYYGNNTKMNLAYNQDLSSITKGLSATLLFNFDTNSSLSENRTKWPSLFYATKRKRDGELDLNKVRDYQSQQYSNSQYVDRKYYFEAHLNYDRLFGKDHRVGGLIHYYMSDYKSSGNTTLLTAIPKRYIGLSSRLTYSFKDTYFIEGNLGYTGSEAFEKGHRFGTFPAISGGWIPTQYKVVHKLIPWLSYLKFRVSYGEVGNDQISGSRFPYLSLMGSGNSGPWNSGEGITEVQVGSNNLRWEKAVKQNLGIDMKLFNERIDLSVDFFKDIRSGIYQKRASIPAEMGLASMPYANVGKMKSWGVDGHITYFQPIGKEAGLTLRANFTQSKNKVLEFEESIKSYPYQYTAGYTWGIQRGLVALGLFKDEEEIRNSPRQTFASEVLPGDIKYKDVNGDGIINYDDQIPLKYSGIPEIQYGFATEVYWKNWTLSVLFGGVSHVQYYAGGSGYVPFEQRETGNILKIVADQRNRWTAASFSGDPSTENPNATFPRLSYGQNANSMVYSTFWLRNGAYLRLKNVQLAYKFDKELVKKVGMSDASISLIGENLALWDHGDGIFDPSQANGNGAAYPLQRVFTLQINVSF</sequence>
<feature type="signal peptide" evidence="2">
    <location>
        <begin position="1"/>
        <end position="21"/>
    </location>
</feature>
<dbReference type="NCBIfam" id="TIGR04057">
    <property type="entry name" value="SusC_RagA_signa"/>
    <property type="match status" value="1"/>
</dbReference>
<dbReference type="Proteomes" id="UP000216189">
    <property type="component" value="Unassembled WGS sequence"/>
</dbReference>
<comment type="subcellular location">
    <subcellularLocation>
        <location evidence="1">Cell outer membrane</location>
        <topology evidence="1">Multi-pass membrane protein</topology>
    </subcellularLocation>
</comment>
<evidence type="ECO:0000313" key="5">
    <source>
        <dbReference type="Proteomes" id="UP000216189"/>
    </source>
</evidence>
<dbReference type="InterPro" id="IPR037066">
    <property type="entry name" value="Plug_dom_sf"/>
</dbReference>
<dbReference type="Pfam" id="PF13715">
    <property type="entry name" value="CarbopepD_reg_2"/>
    <property type="match status" value="1"/>
</dbReference>
<dbReference type="Gene3D" id="2.60.40.1120">
    <property type="entry name" value="Carboxypeptidase-like, regulatory domain"/>
    <property type="match status" value="1"/>
</dbReference>
<dbReference type="SUPFAM" id="SSF56935">
    <property type="entry name" value="Porins"/>
    <property type="match status" value="1"/>
</dbReference>
<evidence type="ECO:0000256" key="2">
    <source>
        <dbReference type="SAM" id="SignalP"/>
    </source>
</evidence>
<dbReference type="InterPro" id="IPR012910">
    <property type="entry name" value="Plug_dom"/>
</dbReference>
<dbReference type="InterPro" id="IPR023997">
    <property type="entry name" value="TonB-dep_OMP_SusC/RagA_CS"/>
</dbReference>
<comment type="caution">
    <text evidence="4">The sequence shown here is derived from an EMBL/GenBank/DDBJ whole genome shotgun (WGS) entry which is preliminary data.</text>
</comment>
<keyword evidence="2" id="KW-0732">Signal</keyword>
<feature type="chain" id="PRO_5047348042" evidence="2">
    <location>
        <begin position="22"/>
        <end position="1023"/>
    </location>
</feature>
<accession>A0ABX4EIB3</accession>
<dbReference type="NCBIfam" id="TIGR04056">
    <property type="entry name" value="OMP_RagA_SusC"/>
    <property type="match status" value="1"/>
</dbReference>
<proteinExistence type="inferred from homology"/>
<evidence type="ECO:0000256" key="1">
    <source>
        <dbReference type="PROSITE-ProRule" id="PRU01360"/>
    </source>
</evidence>
<dbReference type="Pfam" id="PF07715">
    <property type="entry name" value="Plug"/>
    <property type="match status" value="1"/>
</dbReference>
<dbReference type="EMBL" id="NPJF01000052">
    <property type="protein sequence ID" value="OYP53808.1"/>
    <property type="molecule type" value="Genomic_DNA"/>
</dbReference>
<dbReference type="PROSITE" id="PS52016">
    <property type="entry name" value="TONB_DEPENDENT_REC_3"/>
    <property type="match status" value="1"/>
</dbReference>